<dbReference type="eggNOG" id="COG2175">
    <property type="taxonomic scope" value="Bacteria"/>
</dbReference>
<dbReference type="InterPro" id="IPR042098">
    <property type="entry name" value="TauD-like_sf"/>
</dbReference>
<dbReference type="AlphaFoldDB" id="U5QGE7"/>
<dbReference type="OrthoDB" id="9769888at2"/>
<dbReference type="InterPro" id="IPR003819">
    <property type="entry name" value="TauD/TfdA-like"/>
</dbReference>
<feature type="domain" description="TauD/TfdA-like" evidence="4">
    <location>
        <begin position="10"/>
        <end position="288"/>
    </location>
</feature>
<evidence type="ECO:0000313" key="6">
    <source>
        <dbReference type="Proteomes" id="UP000017396"/>
    </source>
</evidence>
<dbReference type="InterPro" id="IPR050411">
    <property type="entry name" value="AlphaKG_dependent_hydroxylases"/>
</dbReference>
<name>U5QGE7_GLOK1</name>
<comment type="cofactor">
    <cofactor evidence="1">
        <name>Fe(2+)</name>
        <dbReference type="ChEBI" id="CHEBI:29033"/>
    </cofactor>
</comment>
<evidence type="ECO:0000256" key="2">
    <source>
        <dbReference type="ARBA" id="ARBA00023002"/>
    </source>
</evidence>
<dbReference type="PANTHER" id="PTHR10696">
    <property type="entry name" value="GAMMA-BUTYROBETAINE HYDROXYLASE-RELATED"/>
    <property type="match status" value="1"/>
</dbReference>
<dbReference type="KEGG" id="glj:GKIL_0494"/>
<sequence length="298" mass="32980">MTTQTPTDTFGTTLQGTAAASPLDLDRDTVIDAFRRTGYVYITGFAPDTEAFLAFTARYCTDFRAYVGGAYSRESIGGNKTLMSVTGGKLRFAVPLHGEMYYLKEHPSVLWFYCATPALKDGETTVADGVRFWRELSSASRQLFSEQRIKYIRTYPDGTWQGIYQSDDLEEVARVCAANQMTFKVGTERQVITEYVTSAVVKTPYGEHDAFINNILPVVGQERAGSKASLVRLEDDSPIPDAVLADLVAVAGRITIDVPWKSGDIAMINNTRAMHGRRSFADDQRDIYVRLGDAAFAL</sequence>
<dbReference type="GO" id="GO:0017000">
    <property type="term" value="P:antibiotic biosynthetic process"/>
    <property type="evidence" value="ECO:0007669"/>
    <property type="project" value="UniProtKB-KW"/>
</dbReference>
<reference evidence="5 6" key="1">
    <citation type="journal article" date="2013" name="PLoS ONE">
        <title>Cultivation and Complete Genome Sequencing of Gloeobacter kilaueensis sp. nov., from a Lava Cave in Kilauea Caldera, Hawai'i.</title>
        <authorList>
            <person name="Saw J.H."/>
            <person name="Schatz M."/>
            <person name="Brown M.V."/>
            <person name="Kunkel D.D."/>
            <person name="Foster J.S."/>
            <person name="Shick H."/>
            <person name="Christensen S."/>
            <person name="Hou S."/>
            <person name="Wan X."/>
            <person name="Donachie S.P."/>
        </authorList>
    </citation>
    <scope>NUCLEOTIDE SEQUENCE [LARGE SCALE GENOMIC DNA]</scope>
    <source>
        <strain evidence="6">JS</strain>
    </source>
</reference>
<evidence type="ECO:0000256" key="3">
    <source>
        <dbReference type="ARBA" id="ARBA00023194"/>
    </source>
</evidence>
<dbReference type="SUPFAM" id="SSF51197">
    <property type="entry name" value="Clavaminate synthase-like"/>
    <property type="match status" value="1"/>
</dbReference>
<organism evidence="5 6">
    <name type="scientific">Gloeobacter kilaueensis (strain ATCC BAA-2537 / CCAP 1431/1 / ULC 316 / JS1)</name>
    <dbReference type="NCBI Taxonomy" id="1183438"/>
    <lineage>
        <taxon>Bacteria</taxon>
        <taxon>Bacillati</taxon>
        <taxon>Cyanobacteriota</taxon>
        <taxon>Cyanophyceae</taxon>
        <taxon>Gloeobacterales</taxon>
        <taxon>Gloeobacteraceae</taxon>
        <taxon>Gloeobacter</taxon>
    </lineage>
</organism>
<dbReference type="RefSeq" id="WP_023171767.1">
    <property type="nucleotide sequence ID" value="NC_022600.1"/>
</dbReference>
<evidence type="ECO:0000256" key="1">
    <source>
        <dbReference type="ARBA" id="ARBA00001954"/>
    </source>
</evidence>
<keyword evidence="2" id="KW-0560">Oxidoreductase</keyword>
<proteinExistence type="predicted"/>
<evidence type="ECO:0000313" key="5">
    <source>
        <dbReference type="EMBL" id="AGY56740.1"/>
    </source>
</evidence>
<accession>U5QGE7</accession>
<keyword evidence="3" id="KW-0045">Antibiotic biosynthesis</keyword>
<dbReference type="PANTHER" id="PTHR10696:SF56">
    <property type="entry name" value="TAUD_TFDA-LIKE DOMAIN-CONTAINING PROTEIN"/>
    <property type="match status" value="1"/>
</dbReference>
<dbReference type="Pfam" id="PF02668">
    <property type="entry name" value="TauD"/>
    <property type="match status" value="1"/>
</dbReference>
<gene>
    <name evidence="5" type="ORF">GKIL_0494</name>
</gene>
<keyword evidence="5" id="KW-0223">Dioxygenase</keyword>
<protein>
    <submittedName>
        <fullName evidence="5">Taurine catabolism dioxygenase TauD/TfdA</fullName>
    </submittedName>
</protein>
<dbReference type="Gene3D" id="3.60.130.10">
    <property type="entry name" value="Clavaminate synthase-like"/>
    <property type="match status" value="1"/>
</dbReference>
<evidence type="ECO:0000259" key="4">
    <source>
        <dbReference type="Pfam" id="PF02668"/>
    </source>
</evidence>
<dbReference type="GO" id="GO:0051213">
    <property type="term" value="F:dioxygenase activity"/>
    <property type="evidence" value="ECO:0007669"/>
    <property type="project" value="UniProtKB-KW"/>
</dbReference>
<dbReference type="Proteomes" id="UP000017396">
    <property type="component" value="Chromosome"/>
</dbReference>
<dbReference type="STRING" id="1183438.GKIL_0494"/>
<dbReference type="EMBL" id="CP003587">
    <property type="protein sequence ID" value="AGY56740.1"/>
    <property type="molecule type" value="Genomic_DNA"/>
</dbReference>
<dbReference type="HOGENOM" id="CLU_044153_1_0_3"/>
<keyword evidence="6" id="KW-1185">Reference proteome</keyword>